<organism evidence="2 3">
    <name type="scientific">Agitococcus lubricus</name>
    <dbReference type="NCBI Taxonomy" id="1077255"/>
    <lineage>
        <taxon>Bacteria</taxon>
        <taxon>Pseudomonadati</taxon>
        <taxon>Pseudomonadota</taxon>
        <taxon>Gammaproteobacteria</taxon>
        <taxon>Moraxellales</taxon>
        <taxon>Moraxellaceae</taxon>
        <taxon>Agitococcus</taxon>
    </lineage>
</organism>
<dbReference type="Gene3D" id="3.10.28.20">
    <property type="entry name" value="Acetamidase/Formamidase-like domains"/>
    <property type="match status" value="1"/>
</dbReference>
<reference evidence="2 3" key="1">
    <citation type="submission" date="2018-04" db="EMBL/GenBank/DDBJ databases">
        <title>Genomic Encyclopedia of Archaeal and Bacterial Type Strains, Phase II (KMG-II): from individual species to whole genera.</title>
        <authorList>
            <person name="Goeker M."/>
        </authorList>
    </citation>
    <scope>NUCLEOTIDE SEQUENCE [LARGE SCALE GENOMIC DNA]</scope>
    <source>
        <strain evidence="2 3">DSM 5822</strain>
    </source>
</reference>
<feature type="signal peptide" evidence="1">
    <location>
        <begin position="1"/>
        <end position="24"/>
    </location>
</feature>
<dbReference type="EMBL" id="QAON01000001">
    <property type="protein sequence ID" value="PTQ91305.1"/>
    <property type="molecule type" value="Genomic_DNA"/>
</dbReference>
<evidence type="ECO:0000313" key="2">
    <source>
        <dbReference type="EMBL" id="PTQ91305.1"/>
    </source>
</evidence>
<keyword evidence="3" id="KW-1185">Reference proteome</keyword>
<evidence type="ECO:0000313" key="3">
    <source>
        <dbReference type="Proteomes" id="UP000244223"/>
    </source>
</evidence>
<dbReference type="Proteomes" id="UP000244223">
    <property type="component" value="Unassembled WGS sequence"/>
</dbReference>
<dbReference type="RefSeq" id="WP_107864318.1">
    <property type="nucleotide sequence ID" value="NZ_QAON01000001.1"/>
</dbReference>
<keyword evidence="1" id="KW-0732">Signal</keyword>
<evidence type="ECO:0000256" key="1">
    <source>
        <dbReference type="SAM" id="SignalP"/>
    </source>
</evidence>
<sequence>MLTLFSKSTLLMLSLYLLTACSTAPDNKSLVKEQLQIEKQRRHAAQDQAEQTLDAMPSWATTVPRPDNTGVYALGIGESDKVQIAIKKAQLQAQYGLAKIFNQELAGSEQVMQQDAGANSSSSYQSLIQSLVNYVPIVGFEVVKQEVKAVNGEFQAYTLLKLPYAEFNKALQSQKQQSPSAETKQAFADLEQRLQQRQLEKQHLQ</sequence>
<accession>A0A2T5J3W4</accession>
<dbReference type="PROSITE" id="PS51257">
    <property type="entry name" value="PROKAR_LIPOPROTEIN"/>
    <property type="match status" value="1"/>
</dbReference>
<dbReference type="AlphaFoldDB" id="A0A2T5J3W4"/>
<dbReference type="OrthoDB" id="5616064at2"/>
<protein>
    <recommendedName>
        <fullName evidence="4">LPP20 lipoprotein</fullName>
    </recommendedName>
</protein>
<name>A0A2T5J3W4_9GAMM</name>
<comment type="caution">
    <text evidence="2">The sequence shown here is derived from an EMBL/GenBank/DDBJ whole genome shotgun (WGS) entry which is preliminary data.</text>
</comment>
<evidence type="ECO:0008006" key="4">
    <source>
        <dbReference type="Google" id="ProtNLM"/>
    </source>
</evidence>
<gene>
    <name evidence="2" type="ORF">C8N29_101378</name>
</gene>
<feature type="chain" id="PRO_5030816689" description="LPP20 lipoprotein" evidence="1">
    <location>
        <begin position="25"/>
        <end position="205"/>
    </location>
</feature>
<proteinExistence type="predicted"/>